<evidence type="ECO:0000256" key="1">
    <source>
        <dbReference type="ARBA" id="ARBA00022729"/>
    </source>
</evidence>
<organism evidence="3 4">
    <name type="scientific">Aquatica leii</name>
    <dbReference type="NCBI Taxonomy" id="1421715"/>
    <lineage>
        <taxon>Eukaryota</taxon>
        <taxon>Metazoa</taxon>
        <taxon>Ecdysozoa</taxon>
        <taxon>Arthropoda</taxon>
        <taxon>Hexapoda</taxon>
        <taxon>Insecta</taxon>
        <taxon>Pterygota</taxon>
        <taxon>Neoptera</taxon>
        <taxon>Endopterygota</taxon>
        <taxon>Coleoptera</taxon>
        <taxon>Polyphaga</taxon>
        <taxon>Elateriformia</taxon>
        <taxon>Elateroidea</taxon>
        <taxon>Lampyridae</taxon>
        <taxon>Luciolinae</taxon>
        <taxon>Aquatica</taxon>
    </lineage>
</organism>
<dbReference type="AlphaFoldDB" id="A0AAN7SEE7"/>
<evidence type="ECO:0000256" key="2">
    <source>
        <dbReference type="SAM" id="SignalP"/>
    </source>
</evidence>
<keyword evidence="4" id="KW-1185">Reference proteome</keyword>
<keyword evidence="1 2" id="KW-0732">Signal</keyword>
<comment type="caution">
    <text evidence="3">The sequence shown here is derived from an EMBL/GenBank/DDBJ whole genome shotgun (WGS) entry which is preliminary data.</text>
</comment>
<dbReference type="EMBL" id="JARPUR010000001">
    <property type="protein sequence ID" value="KAK4887731.1"/>
    <property type="molecule type" value="Genomic_DNA"/>
</dbReference>
<reference evidence="4" key="1">
    <citation type="submission" date="2023-01" db="EMBL/GenBank/DDBJ databases">
        <title>Key to firefly adult light organ development and bioluminescence: homeobox transcription factors regulate luciferase expression and transportation to peroxisome.</title>
        <authorList>
            <person name="Fu X."/>
        </authorList>
    </citation>
    <scope>NUCLEOTIDE SEQUENCE [LARGE SCALE GENOMIC DNA]</scope>
</reference>
<name>A0AAN7SEE7_9COLE</name>
<dbReference type="PANTHER" id="PTHR11857">
    <property type="entry name" value="ODORANT BINDING PROTEIN-RELATED"/>
    <property type="match status" value="1"/>
</dbReference>
<proteinExistence type="predicted"/>
<gene>
    <name evidence="3" type="ORF">RN001_004002</name>
</gene>
<dbReference type="GO" id="GO:0007608">
    <property type="term" value="P:sensory perception of smell"/>
    <property type="evidence" value="ECO:0007669"/>
    <property type="project" value="TreeGrafter"/>
</dbReference>
<dbReference type="SUPFAM" id="SSF47565">
    <property type="entry name" value="Insect pheromone/odorant-binding proteins"/>
    <property type="match status" value="4"/>
</dbReference>
<evidence type="ECO:0000313" key="3">
    <source>
        <dbReference type="EMBL" id="KAK4887731.1"/>
    </source>
</evidence>
<dbReference type="InterPro" id="IPR006170">
    <property type="entry name" value="PBP/GOBP"/>
</dbReference>
<dbReference type="CDD" id="cd23992">
    <property type="entry name" value="PBP_GOBP"/>
    <property type="match status" value="4"/>
</dbReference>
<feature type="chain" id="PRO_5042811004" evidence="2">
    <location>
        <begin position="28"/>
        <end position="508"/>
    </location>
</feature>
<dbReference type="SMART" id="SM00708">
    <property type="entry name" value="PhBP"/>
    <property type="match status" value="4"/>
</dbReference>
<dbReference type="Pfam" id="PF01395">
    <property type="entry name" value="PBP_GOBP"/>
    <property type="match status" value="4"/>
</dbReference>
<accession>A0AAN7SEE7</accession>
<dbReference type="InterPro" id="IPR036728">
    <property type="entry name" value="PBP_GOBP_sf"/>
</dbReference>
<sequence>MMVQQSLKVHVPLSSLILLLCIGLVHLATFPASIRADWNKFEEYSVTKCMCESGVEPDLVQKMIKFSEYTNDPCFKLYLKCLNIERGLMDANGNMLIDGIVLHLTGATYPIVISCVNQTVTTDPAEKVYQTGKSHTKNNDIKTPNMRENSFPAILFVCIGLANLQSFPQSIRIEWNKFDEYAVTKCMCESGVMPDLVQKMIKNSEYTNDPCFKCYLKCLISERGLMDANGNYIVDALVLHMANITSAVAQLCVNTSITVQDPCQKAYNVVFSVCIGLAYLKSFPLSIRTEWNKFSERAVTKCMCESNVDPDLVQNMIQTSTYASNPCFKCYLRCLGQERGILDRNDNFIVDAMVLHLANVTYGVARTCVNQSVLLQDGCQKTYNVVCISVAYLKTFPQSIRKEWNYFEERAVTKCMCESGVKQELVQKMIDNSIYSNDPCFKCYLKCLIKERGLLDKNENYIVDALVLHLSNMTYAIARPCVNQSALLQDSCQKVFNVGLCLMDSLSV</sequence>
<dbReference type="Gene3D" id="1.10.238.20">
    <property type="entry name" value="Pheromone/general odorant binding protein domain"/>
    <property type="match status" value="4"/>
</dbReference>
<dbReference type="GO" id="GO:0005549">
    <property type="term" value="F:odorant binding"/>
    <property type="evidence" value="ECO:0007669"/>
    <property type="project" value="InterPro"/>
</dbReference>
<protein>
    <submittedName>
        <fullName evidence="3">Uncharacterized protein</fullName>
    </submittedName>
</protein>
<feature type="signal peptide" evidence="2">
    <location>
        <begin position="1"/>
        <end position="27"/>
    </location>
</feature>
<dbReference type="GO" id="GO:0005615">
    <property type="term" value="C:extracellular space"/>
    <property type="evidence" value="ECO:0007669"/>
    <property type="project" value="TreeGrafter"/>
</dbReference>
<evidence type="ECO:0000313" key="4">
    <source>
        <dbReference type="Proteomes" id="UP001353858"/>
    </source>
</evidence>
<dbReference type="Proteomes" id="UP001353858">
    <property type="component" value="Unassembled WGS sequence"/>
</dbReference>